<evidence type="ECO:0000256" key="3">
    <source>
        <dbReference type="ARBA" id="ARBA00004496"/>
    </source>
</evidence>
<evidence type="ECO:0000256" key="1">
    <source>
        <dbReference type="ARBA" id="ARBA00002738"/>
    </source>
</evidence>
<dbReference type="InterPro" id="IPR039024">
    <property type="entry name" value="RTC4"/>
</dbReference>
<proteinExistence type="inferred from homology"/>
<dbReference type="InParanoid" id="J0D1D7"/>
<evidence type="ECO:0000256" key="6">
    <source>
        <dbReference type="ARBA" id="ARBA00022490"/>
    </source>
</evidence>
<dbReference type="GO" id="GO:0005634">
    <property type="term" value="C:nucleus"/>
    <property type="evidence" value="ECO:0007669"/>
    <property type="project" value="UniProtKB-SubCell"/>
</dbReference>
<dbReference type="EMBL" id="JH689003">
    <property type="protein sequence ID" value="EJD32407.1"/>
    <property type="molecule type" value="Genomic_DNA"/>
</dbReference>
<evidence type="ECO:0000256" key="4">
    <source>
        <dbReference type="ARBA" id="ARBA00009461"/>
    </source>
</evidence>
<keyword evidence="10" id="KW-1185">Reference proteome</keyword>
<dbReference type="PANTHER" id="PTHR41391">
    <property type="entry name" value="RESTRICTION OF TELOMERE CAPPING PROTEIN 4"/>
    <property type="match status" value="1"/>
</dbReference>
<feature type="non-terminal residue" evidence="9">
    <location>
        <position position="112"/>
    </location>
</feature>
<dbReference type="eggNOG" id="ENOG502SEU0">
    <property type="taxonomic scope" value="Eukaryota"/>
</dbReference>
<dbReference type="SMART" id="SM01312">
    <property type="entry name" value="RTC4"/>
    <property type="match status" value="1"/>
</dbReference>
<keyword evidence="7" id="KW-0539">Nucleus</keyword>
<dbReference type="Pfam" id="PF14474">
    <property type="entry name" value="RTC4"/>
    <property type="match status" value="1"/>
</dbReference>
<dbReference type="AlphaFoldDB" id="J0D1D7"/>
<dbReference type="GO" id="GO:0005737">
    <property type="term" value="C:cytoplasm"/>
    <property type="evidence" value="ECO:0007669"/>
    <property type="project" value="UniProtKB-SubCell"/>
</dbReference>
<evidence type="ECO:0000259" key="8">
    <source>
        <dbReference type="SMART" id="SM01312"/>
    </source>
</evidence>
<comment type="similarity">
    <text evidence="4">Belongs to the RTC4 family.</text>
</comment>
<organism evidence="9 10">
    <name type="scientific">Auricularia subglabra (strain TFB-10046 / SS5)</name>
    <name type="common">White-rot fungus</name>
    <name type="synonym">Auricularia delicata (strain TFB10046)</name>
    <dbReference type="NCBI Taxonomy" id="717982"/>
    <lineage>
        <taxon>Eukaryota</taxon>
        <taxon>Fungi</taxon>
        <taxon>Dikarya</taxon>
        <taxon>Basidiomycota</taxon>
        <taxon>Agaricomycotina</taxon>
        <taxon>Agaricomycetes</taxon>
        <taxon>Auriculariales</taxon>
        <taxon>Auriculariaceae</taxon>
        <taxon>Auricularia</taxon>
    </lineage>
</organism>
<dbReference type="PANTHER" id="PTHR41391:SF1">
    <property type="entry name" value="RESTRICTION OF TELOMERE CAPPING PROTEIN 4"/>
    <property type="match status" value="1"/>
</dbReference>
<accession>J0D1D7</accession>
<dbReference type="Proteomes" id="UP000006514">
    <property type="component" value="Unassembled WGS sequence"/>
</dbReference>
<evidence type="ECO:0000256" key="2">
    <source>
        <dbReference type="ARBA" id="ARBA00004123"/>
    </source>
</evidence>
<feature type="non-terminal residue" evidence="9">
    <location>
        <position position="1"/>
    </location>
</feature>
<dbReference type="InterPro" id="IPR028094">
    <property type="entry name" value="RTC4_C"/>
</dbReference>
<keyword evidence="6" id="KW-0963">Cytoplasm</keyword>
<reference evidence="10" key="1">
    <citation type="journal article" date="2012" name="Science">
        <title>The Paleozoic origin of enzymatic lignin decomposition reconstructed from 31 fungal genomes.</title>
        <authorList>
            <person name="Floudas D."/>
            <person name="Binder M."/>
            <person name="Riley R."/>
            <person name="Barry K."/>
            <person name="Blanchette R.A."/>
            <person name="Henrissat B."/>
            <person name="Martinez A.T."/>
            <person name="Otillar R."/>
            <person name="Spatafora J.W."/>
            <person name="Yadav J.S."/>
            <person name="Aerts A."/>
            <person name="Benoit I."/>
            <person name="Boyd A."/>
            <person name="Carlson A."/>
            <person name="Copeland A."/>
            <person name="Coutinho P.M."/>
            <person name="de Vries R.P."/>
            <person name="Ferreira P."/>
            <person name="Findley K."/>
            <person name="Foster B."/>
            <person name="Gaskell J."/>
            <person name="Glotzer D."/>
            <person name="Gorecki P."/>
            <person name="Heitman J."/>
            <person name="Hesse C."/>
            <person name="Hori C."/>
            <person name="Igarashi K."/>
            <person name="Jurgens J.A."/>
            <person name="Kallen N."/>
            <person name="Kersten P."/>
            <person name="Kohler A."/>
            <person name="Kuees U."/>
            <person name="Kumar T.K.A."/>
            <person name="Kuo A."/>
            <person name="LaButti K."/>
            <person name="Larrondo L.F."/>
            <person name="Lindquist E."/>
            <person name="Ling A."/>
            <person name="Lombard V."/>
            <person name="Lucas S."/>
            <person name="Lundell T."/>
            <person name="Martin R."/>
            <person name="McLaughlin D.J."/>
            <person name="Morgenstern I."/>
            <person name="Morin E."/>
            <person name="Murat C."/>
            <person name="Nagy L.G."/>
            <person name="Nolan M."/>
            <person name="Ohm R.A."/>
            <person name="Patyshakuliyeva A."/>
            <person name="Rokas A."/>
            <person name="Ruiz-Duenas F.J."/>
            <person name="Sabat G."/>
            <person name="Salamov A."/>
            <person name="Samejima M."/>
            <person name="Schmutz J."/>
            <person name="Slot J.C."/>
            <person name="St John F."/>
            <person name="Stenlid J."/>
            <person name="Sun H."/>
            <person name="Sun S."/>
            <person name="Syed K."/>
            <person name="Tsang A."/>
            <person name="Wiebenga A."/>
            <person name="Young D."/>
            <person name="Pisabarro A."/>
            <person name="Eastwood D.C."/>
            <person name="Martin F."/>
            <person name="Cullen D."/>
            <person name="Grigoriev I.V."/>
            <person name="Hibbett D.S."/>
        </authorList>
    </citation>
    <scope>NUCLEOTIDE SEQUENCE [LARGE SCALE GENOMIC DNA]</scope>
    <source>
        <strain evidence="10">TFB10046</strain>
    </source>
</reference>
<protein>
    <recommendedName>
        <fullName evidence="5">Restriction of telomere capping protein 4</fullName>
    </recommendedName>
</protein>
<dbReference type="OrthoDB" id="128308at2759"/>
<evidence type="ECO:0000256" key="5">
    <source>
        <dbReference type="ARBA" id="ARBA00015162"/>
    </source>
</evidence>
<gene>
    <name evidence="9" type="ORF">AURDEDRAFT_22100</name>
</gene>
<evidence type="ECO:0000313" key="9">
    <source>
        <dbReference type="EMBL" id="EJD32407.1"/>
    </source>
</evidence>
<sequence length="112" mass="12255">RDALDTVSRLGPRAAESAIGQYATFERIRPGYYGERGAMMLFQSLLSLYPSTQLEQARDTFAPLSVIAFLQSVLIPEAALALIMEDRNSTRQEALATLRASGAYGFAMFSAD</sequence>
<evidence type="ECO:0000313" key="10">
    <source>
        <dbReference type="Proteomes" id="UP000006514"/>
    </source>
</evidence>
<comment type="subcellular location">
    <subcellularLocation>
        <location evidence="3">Cytoplasm</location>
    </subcellularLocation>
    <subcellularLocation>
        <location evidence="2">Nucleus</location>
    </subcellularLocation>
</comment>
<name>J0D1D7_AURST</name>
<dbReference type="OMA" id="MKESAAY"/>
<comment type="function">
    <text evidence="1">May be involved in a process influencing telomere capping.</text>
</comment>
<dbReference type="KEGG" id="adl:AURDEDRAFT_22100"/>
<feature type="domain" description="Restriction of telomere capping protein 4 C-terminal" evidence="8">
    <location>
        <begin position="1"/>
        <end position="111"/>
    </location>
</feature>
<evidence type="ECO:0000256" key="7">
    <source>
        <dbReference type="ARBA" id="ARBA00023242"/>
    </source>
</evidence>